<protein>
    <submittedName>
        <fullName evidence="2">Uncharacterized protein</fullName>
    </submittedName>
</protein>
<accession>A0ABD3AQY2</accession>
<evidence type="ECO:0000256" key="1">
    <source>
        <dbReference type="ARBA" id="ARBA00008668"/>
    </source>
</evidence>
<dbReference type="Proteomes" id="UP001630127">
    <property type="component" value="Unassembled WGS sequence"/>
</dbReference>
<dbReference type="AlphaFoldDB" id="A0ABD3AQY2"/>
<proteinExistence type="inferred from homology"/>
<dbReference type="EMBL" id="JBJUIK010000003">
    <property type="protein sequence ID" value="KAL3533627.1"/>
    <property type="molecule type" value="Genomic_DNA"/>
</dbReference>
<comment type="caution">
    <text evidence="2">The sequence shown here is derived from an EMBL/GenBank/DDBJ whole genome shotgun (WGS) entry which is preliminary data.</text>
</comment>
<gene>
    <name evidence="2" type="ORF">ACH5RR_007148</name>
</gene>
<comment type="similarity">
    <text evidence="1">Belongs to the 'GDSL' lipolytic enzyme family.</text>
</comment>
<sequence>MEVLRLGATRFVVPGSFPLECFPMYLFPGGFDPTSLSKAGGGSGSVLNSNGNGSIFNSKACGSPGVPLCPNPARYLHRDGLHLTQQAPRRISQVLIPDILRKFSAFNNFSELNSLL</sequence>
<organism evidence="2 3">
    <name type="scientific">Cinchona calisaya</name>
    <dbReference type="NCBI Taxonomy" id="153742"/>
    <lineage>
        <taxon>Eukaryota</taxon>
        <taxon>Viridiplantae</taxon>
        <taxon>Streptophyta</taxon>
        <taxon>Embryophyta</taxon>
        <taxon>Tracheophyta</taxon>
        <taxon>Spermatophyta</taxon>
        <taxon>Magnoliopsida</taxon>
        <taxon>eudicotyledons</taxon>
        <taxon>Gunneridae</taxon>
        <taxon>Pentapetalae</taxon>
        <taxon>asterids</taxon>
        <taxon>lamiids</taxon>
        <taxon>Gentianales</taxon>
        <taxon>Rubiaceae</taxon>
        <taxon>Cinchonoideae</taxon>
        <taxon>Cinchoneae</taxon>
        <taxon>Cinchona</taxon>
    </lineage>
</organism>
<evidence type="ECO:0000313" key="2">
    <source>
        <dbReference type="EMBL" id="KAL3533627.1"/>
    </source>
</evidence>
<dbReference type="PANTHER" id="PTHR22835">
    <property type="entry name" value="ZINC FINGER FYVE DOMAIN CONTAINING PROTEIN"/>
    <property type="match status" value="1"/>
</dbReference>
<name>A0ABD3AQY2_9GENT</name>
<reference evidence="2 3" key="1">
    <citation type="submission" date="2024-11" db="EMBL/GenBank/DDBJ databases">
        <title>A near-complete genome assembly of Cinchona calisaya.</title>
        <authorList>
            <person name="Lian D.C."/>
            <person name="Zhao X.W."/>
            <person name="Wei L."/>
        </authorList>
    </citation>
    <scope>NUCLEOTIDE SEQUENCE [LARGE SCALE GENOMIC DNA]</scope>
    <source>
        <tissue evidence="2">Nenye</tissue>
    </source>
</reference>
<evidence type="ECO:0000313" key="3">
    <source>
        <dbReference type="Proteomes" id="UP001630127"/>
    </source>
</evidence>
<dbReference type="PANTHER" id="PTHR22835:SF659">
    <property type="entry name" value="GDSL LIPASE_ACYLHYDROLASE, PUTATIVE (AFU_ORTHOLOGUE AFUA_2G00510)-RELATED"/>
    <property type="match status" value="1"/>
</dbReference>
<keyword evidence="3" id="KW-1185">Reference proteome</keyword>